<name>A0AAW1CTH1_9HEMI</name>
<comment type="caution">
    <text evidence="1">The sequence shown here is derived from an EMBL/GenBank/DDBJ whole genome shotgun (WGS) entry which is preliminary data.</text>
</comment>
<dbReference type="Proteomes" id="UP001461498">
    <property type="component" value="Unassembled WGS sequence"/>
</dbReference>
<proteinExistence type="predicted"/>
<keyword evidence="2" id="KW-1185">Reference proteome</keyword>
<protein>
    <recommendedName>
        <fullName evidence="3">Ig-like domain-containing protein</fullName>
    </recommendedName>
</protein>
<evidence type="ECO:0000313" key="1">
    <source>
        <dbReference type="EMBL" id="KAK9501766.1"/>
    </source>
</evidence>
<reference evidence="1 2" key="1">
    <citation type="submission" date="2022-12" db="EMBL/GenBank/DDBJ databases">
        <title>Chromosome-level genome assembly of true bugs.</title>
        <authorList>
            <person name="Ma L."/>
            <person name="Li H."/>
        </authorList>
    </citation>
    <scope>NUCLEOTIDE SEQUENCE [LARGE SCALE GENOMIC DNA]</scope>
    <source>
        <strain evidence="1">Lab_2022b</strain>
    </source>
</reference>
<accession>A0AAW1CTH1</accession>
<evidence type="ECO:0000313" key="2">
    <source>
        <dbReference type="Proteomes" id="UP001461498"/>
    </source>
</evidence>
<organism evidence="1 2">
    <name type="scientific">Rhynocoris fuscipes</name>
    <dbReference type="NCBI Taxonomy" id="488301"/>
    <lineage>
        <taxon>Eukaryota</taxon>
        <taxon>Metazoa</taxon>
        <taxon>Ecdysozoa</taxon>
        <taxon>Arthropoda</taxon>
        <taxon>Hexapoda</taxon>
        <taxon>Insecta</taxon>
        <taxon>Pterygota</taxon>
        <taxon>Neoptera</taxon>
        <taxon>Paraneoptera</taxon>
        <taxon>Hemiptera</taxon>
        <taxon>Heteroptera</taxon>
        <taxon>Panheteroptera</taxon>
        <taxon>Cimicomorpha</taxon>
        <taxon>Reduviidae</taxon>
        <taxon>Harpactorinae</taxon>
        <taxon>Harpactorini</taxon>
        <taxon>Rhynocoris</taxon>
    </lineage>
</organism>
<gene>
    <name evidence="1" type="ORF">O3M35_012437</name>
</gene>
<evidence type="ECO:0008006" key="3">
    <source>
        <dbReference type="Google" id="ProtNLM"/>
    </source>
</evidence>
<dbReference type="EMBL" id="JAPXFL010000009">
    <property type="protein sequence ID" value="KAK9501766.1"/>
    <property type="molecule type" value="Genomic_DNA"/>
</dbReference>
<dbReference type="AlphaFoldDB" id="A0AAW1CTH1"/>
<sequence>MYYDEINCLVTGGSELLNGVAVVSTTSTPLPTIQSTTPGLLVSGFGTTNFTVQAGTRVSLLCQVEYLADNATSLLKLHDIY</sequence>